<dbReference type="PANTHER" id="PTHR47197:SF3">
    <property type="entry name" value="DIHYDRO-HEME D1 DEHYDROGENASE"/>
    <property type="match status" value="1"/>
</dbReference>
<proteinExistence type="predicted"/>
<dbReference type="Pfam" id="PF16819">
    <property type="entry name" value="DUF5074"/>
    <property type="match status" value="1"/>
</dbReference>
<dbReference type="SUPFAM" id="SSF50998">
    <property type="entry name" value="Quinoprotein alcohol dehydrogenase-like"/>
    <property type="match status" value="1"/>
</dbReference>
<dbReference type="InterPro" id="IPR011047">
    <property type="entry name" value="Quinoprotein_ADH-like_sf"/>
</dbReference>
<dbReference type="AlphaFoldDB" id="A0A3S3PDA0"/>
<accession>A0A3S3PDA0</accession>
<dbReference type="InterPro" id="IPR015943">
    <property type="entry name" value="WD40/YVTN_repeat-like_dom_sf"/>
</dbReference>
<dbReference type="Proteomes" id="UP000284120">
    <property type="component" value="Unassembled WGS sequence"/>
</dbReference>
<evidence type="ECO:0000313" key="2">
    <source>
        <dbReference type="Proteomes" id="UP000284120"/>
    </source>
</evidence>
<evidence type="ECO:0000313" key="1">
    <source>
        <dbReference type="EMBL" id="RWU10236.1"/>
    </source>
</evidence>
<comment type="caution">
    <text evidence="1">The sequence shown here is derived from an EMBL/GenBank/DDBJ whole genome shotgun (WGS) entry which is preliminary data.</text>
</comment>
<reference evidence="1 2" key="1">
    <citation type="submission" date="2018-06" db="EMBL/GenBank/DDBJ databases">
        <title>Pedobacter endophyticus sp. nov., an endophytic bacterium isolated from a leaf of Triticum aestivum.</title>
        <authorList>
            <person name="Zhang L."/>
        </authorList>
    </citation>
    <scope>NUCLEOTIDE SEQUENCE [LARGE SCALE GENOMIC DNA]</scope>
    <source>
        <strain evidence="1 2">CM134L-2</strain>
    </source>
</reference>
<dbReference type="RefSeq" id="WP_128353278.1">
    <property type="nucleotide sequence ID" value="NZ_QMHN01000001.1"/>
</dbReference>
<dbReference type="InterPro" id="IPR031815">
    <property type="entry name" value="DUF5074"/>
</dbReference>
<dbReference type="OrthoDB" id="792648at2"/>
<evidence type="ECO:0008006" key="3">
    <source>
        <dbReference type="Google" id="ProtNLM"/>
    </source>
</evidence>
<organism evidence="1 2">
    <name type="scientific">Pedobacter chitinilyticus</name>
    <dbReference type="NCBI Taxonomy" id="2233776"/>
    <lineage>
        <taxon>Bacteria</taxon>
        <taxon>Pseudomonadati</taxon>
        <taxon>Bacteroidota</taxon>
        <taxon>Sphingobacteriia</taxon>
        <taxon>Sphingobacteriales</taxon>
        <taxon>Sphingobacteriaceae</taxon>
        <taxon>Pedobacter</taxon>
    </lineage>
</organism>
<dbReference type="InterPro" id="IPR051200">
    <property type="entry name" value="Host-pathogen_enzymatic-act"/>
</dbReference>
<sequence>MNYLKRTALGISVLTVLLTGCKKDNEREILLTQEITGVKGIYILNEGTWNGKNASISYYDVAKKTVVKDFYKQANAKDLGNNAIDLKQYGSKLYCVVSGETGKADSFVDIMDINTGKTLKRIAFNATNESYLPRSIAFYKNKAYVSRYDGKISRIDTTSLNIDGELQLKNGADNAAGLEGVAVANGKLYVAGSDHVSYPTSLKNKVVVIDLATFTKAKDITVNANPIKVAANDKGELLVLSAGVYGSVQSAVQKINTSTDVISQTESADDFASIAIYNDQVWTALEVYGGSPKIKSFNIATGKVGANLITDGTAVAKPYGLTVNPYNQNVVVSDAISYAGVSGTAFIFNKEGKKQYEFETGINPQAAAFVYTYKYVYKSL</sequence>
<name>A0A3S3PDA0_9SPHI</name>
<gene>
    <name evidence="1" type="ORF">DPV69_02510</name>
</gene>
<keyword evidence="2" id="KW-1185">Reference proteome</keyword>
<dbReference type="PANTHER" id="PTHR47197">
    <property type="entry name" value="PROTEIN NIRF"/>
    <property type="match status" value="1"/>
</dbReference>
<dbReference type="PROSITE" id="PS51257">
    <property type="entry name" value="PROKAR_LIPOPROTEIN"/>
    <property type="match status" value="1"/>
</dbReference>
<dbReference type="EMBL" id="SAYW01000001">
    <property type="protein sequence ID" value="RWU10236.1"/>
    <property type="molecule type" value="Genomic_DNA"/>
</dbReference>
<protein>
    <recommendedName>
        <fullName evidence="3">DUF5074 domain-containing protein</fullName>
    </recommendedName>
</protein>
<dbReference type="Gene3D" id="2.130.10.10">
    <property type="entry name" value="YVTN repeat-like/Quinoprotein amine dehydrogenase"/>
    <property type="match status" value="1"/>
</dbReference>